<evidence type="ECO:0000313" key="8">
    <source>
        <dbReference type="Proteomes" id="UP000046392"/>
    </source>
</evidence>
<feature type="region of interest" description="Disordered" evidence="5">
    <location>
        <begin position="232"/>
        <end position="261"/>
    </location>
</feature>
<organism evidence="8 9">
    <name type="scientific">Strongyloides papillosus</name>
    <name type="common">Intestinal threadworm</name>
    <dbReference type="NCBI Taxonomy" id="174720"/>
    <lineage>
        <taxon>Eukaryota</taxon>
        <taxon>Metazoa</taxon>
        <taxon>Ecdysozoa</taxon>
        <taxon>Nematoda</taxon>
        <taxon>Chromadorea</taxon>
        <taxon>Rhabditida</taxon>
        <taxon>Tylenchina</taxon>
        <taxon>Panagrolaimomorpha</taxon>
        <taxon>Strongyloidoidea</taxon>
        <taxon>Strongyloididae</taxon>
        <taxon>Strongyloides</taxon>
    </lineage>
</organism>
<sequence length="1522" mass="174645">MKSDQLCTLIISYGDPGDDSKQFTTAHSFYGTDPNDYPQTRRLIHNASLLPCITQSSTNADLSVIRKGKQPTDHLNVKTITNYKSTRKENGCIMEIDKKQPKMNVHEVTVKYEGYYPNKSKNYVNIIHDNVKSHEIKDTTSPQYKQISKTIFDYTTTPPELTTTPPIPRSSPPRDDIIKPKIIHTTFDNNKIKEEKHKLRKDLDYVTTPKVTHFGVYDDTYTGNNYSRSYESLHEYSRSKSSPPPRKGELLEDKSTRQKEYCDLSDKSISPIMSTYEQIEMAKKIQKEMQTWKFRNGKPVVRETTIDDDDSMSGRSGGRYGLDTREVSYIDSAYESTKGEYYAPNVVTSPKIVTTFEAKPAYAIPDNDSIKTCTTSFKPTKQEMTSRKQPYSSTHQLRTHETIISETIETEHRIIKSIKSGTGDKVYAEPAVIKNGEGNCKDRHESISKIHHIKDDSNIKCPPPRNIYTETYSAMSTSSKFKDSTSKKLSPYEVTNIVNIEKPKTTRLPYSSSESYSSTKFVRTVKSTKPPDQNVQPIIKPIENIVTKNLHLKKESRHDGYNKAADSTSIIIKQPQTISTHIIKNLSQPRKDYKKIVKSVVVEKYTDEEIHTHTKIRKPYQKEKEKEMGKLEKKHDIQPIPLITRPKETKKSFDDQLRIKEIVIHTQNITETNRSKLIEPSPIIPIPKIPRITQTEPILREEEGTQTIEKVSSDISTRTIATITDDLTITEQEEIKKPSATIKIPSSFPSTQSPVIETKKPINIIKSITKDEGINTDIVIEKSRTRSPSPQWRYETDEIIDTSKTIEEKKKTLGAEISVIPSKSKENVKEIFDKLVENNMIGKQISKSSKISSETITSTTTEIRGTINEQFSDMGVLKKSSEFNNNTVTEMYNEIVGGHTKSINHGHMNDSSVRSVTEVSDIHDSSVRSITEVSGIHDHIIETTPKIEQISSSNMTSTYKSAISPRVGIEGVKSSTQSSNTGFSKVFVETCKYSTGMSSMSQSAANRIRDDREREKKEMTILNDRLASYIEKVRFLEAQNRKLKADLDLLKSRCGKESYSIREMYEKEIHEARQLFLNTNREREQLEKAIHELLEEIRLFRDKYDNAKYGREVDREKINKLIEQLCQMEAETRCMRKQIENLNDDVVDLKKQNALLLQELQKTRNDVDQETLNKIDYQNQVQTLLEEIRFISDANEQEIIDLQNMAYRDTTTENREYFKQELVSAMKDIREEYDQICEAQRTEMESWYRIKVQEIHTKCATKELEQSYCKEEVRKLRSQCIDIRGRLSELESRNAILEKQAEELRYQMSDEARSYEAQIADRDNQINKMKKEANALMIELQLLLDKKTTLDAEIAIYKSLLDGEANRVGLSQLTDRVRGYTFSNETLINQKRIVKGEQTTRSGFQRSAKGNVSIIEANLDGKVITLENSNRSKSENIGGWQIKRLIGGSHPREITYTFPKDFILRPLKTVKIYARNEGVHNPPDSIVTNEETFGSGAHVQTFLYNHIGEERATFMQKSNVPF</sequence>
<dbReference type="InterPro" id="IPR039008">
    <property type="entry name" value="IF_rod_dom"/>
</dbReference>
<dbReference type="SUPFAM" id="SSF64593">
    <property type="entry name" value="Intermediate filament protein, coiled coil region"/>
    <property type="match status" value="2"/>
</dbReference>
<dbReference type="PANTHER" id="PTHR45721:SF12">
    <property type="entry name" value="INTERMEDIATE FILAMENT PROTEIN IFA-1"/>
    <property type="match status" value="1"/>
</dbReference>
<evidence type="ECO:0000256" key="4">
    <source>
        <dbReference type="SAM" id="Coils"/>
    </source>
</evidence>
<dbReference type="GO" id="GO:0031507">
    <property type="term" value="P:heterochromatin formation"/>
    <property type="evidence" value="ECO:0007669"/>
    <property type="project" value="TreeGrafter"/>
</dbReference>
<evidence type="ECO:0000313" key="9">
    <source>
        <dbReference type="WBParaSite" id="SPAL_0001444000.1"/>
    </source>
</evidence>
<feature type="coiled-coil region" evidence="4">
    <location>
        <begin position="1005"/>
        <end position="1103"/>
    </location>
</feature>
<evidence type="ECO:0000256" key="3">
    <source>
        <dbReference type="RuleBase" id="RU000685"/>
    </source>
</evidence>
<dbReference type="InterPro" id="IPR018039">
    <property type="entry name" value="IF_conserved"/>
</dbReference>
<dbReference type="GO" id="GO:0005200">
    <property type="term" value="F:structural constituent of cytoskeleton"/>
    <property type="evidence" value="ECO:0007669"/>
    <property type="project" value="TreeGrafter"/>
</dbReference>
<dbReference type="GO" id="GO:0007097">
    <property type="term" value="P:nuclear migration"/>
    <property type="evidence" value="ECO:0007669"/>
    <property type="project" value="TreeGrafter"/>
</dbReference>
<dbReference type="Gene3D" id="2.60.40.1260">
    <property type="entry name" value="Lamin Tail domain"/>
    <property type="match status" value="1"/>
</dbReference>
<dbReference type="PROSITE" id="PS00226">
    <property type="entry name" value="IF_ROD_1"/>
    <property type="match status" value="1"/>
</dbReference>
<dbReference type="InterPro" id="IPR036415">
    <property type="entry name" value="Lamin_tail_dom_sf"/>
</dbReference>
<feature type="region of interest" description="Disordered" evidence="5">
    <location>
        <begin position="155"/>
        <end position="177"/>
    </location>
</feature>
<reference evidence="9" key="1">
    <citation type="submission" date="2017-02" db="UniProtKB">
        <authorList>
            <consortium name="WormBaseParasite"/>
        </authorList>
    </citation>
    <scope>IDENTIFICATION</scope>
</reference>
<dbReference type="Pfam" id="PF00932">
    <property type="entry name" value="LTD"/>
    <property type="match status" value="1"/>
</dbReference>
<dbReference type="PROSITE" id="PS51842">
    <property type="entry name" value="IF_ROD_2"/>
    <property type="match status" value="1"/>
</dbReference>
<dbReference type="GO" id="GO:0005652">
    <property type="term" value="C:nuclear lamina"/>
    <property type="evidence" value="ECO:0007669"/>
    <property type="project" value="TreeGrafter"/>
</dbReference>
<dbReference type="GO" id="GO:0051664">
    <property type="term" value="P:nuclear pore localization"/>
    <property type="evidence" value="ECO:0007669"/>
    <property type="project" value="TreeGrafter"/>
</dbReference>
<dbReference type="GO" id="GO:0090435">
    <property type="term" value="P:protein localization to nuclear envelope"/>
    <property type="evidence" value="ECO:0007669"/>
    <property type="project" value="TreeGrafter"/>
</dbReference>
<dbReference type="Pfam" id="PF00038">
    <property type="entry name" value="Filament"/>
    <property type="match status" value="1"/>
</dbReference>
<dbReference type="WBParaSite" id="SPAL_0001444000.1">
    <property type="protein sequence ID" value="SPAL_0001444000.1"/>
    <property type="gene ID" value="SPAL_0001444000"/>
</dbReference>
<evidence type="ECO:0000256" key="5">
    <source>
        <dbReference type="SAM" id="MobiDB-lite"/>
    </source>
</evidence>
<name>A0A0N5C957_STREA</name>
<dbReference type="STRING" id="174720.A0A0N5C957"/>
<feature type="domain" description="LTD" evidence="6">
    <location>
        <begin position="1400"/>
        <end position="1518"/>
    </location>
</feature>
<dbReference type="PROSITE" id="PS51841">
    <property type="entry name" value="LTD"/>
    <property type="match status" value="1"/>
</dbReference>
<dbReference type="Gene3D" id="1.20.5.500">
    <property type="entry name" value="Single helix bin"/>
    <property type="match status" value="1"/>
</dbReference>
<evidence type="ECO:0000256" key="1">
    <source>
        <dbReference type="ARBA" id="ARBA00022754"/>
    </source>
</evidence>
<dbReference type="Gene3D" id="1.20.5.1160">
    <property type="entry name" value="Vasodilator-stimulated phosphoprotein"/>
    <property type="match status" value="1"/>
</dbReference>
<comment type="similarity">
    <text evidence="3">Belongs to the intermediate filament family.</text>
</comment>
<feature type="coiled-coil region" evidence="4">
    <location>
        <begin position="1273"/>
        <end position="1346"/>
    </location>
</feature>
<feature type="compositionally biased region" description="Low complexity" evidence="5">
    <location>
        <begin position="155"/>
        <end position="164"/>
    </location>
</feature>
<protein>
    <submittedName>
        <fullName evidence="9">SH2 domain-containing protein</fullName>
    </submittedName>
</protein>
<evidence type="ECO:0000256" key="2">
    <source>
        <dbReference type="ARBA" id="ARBA00023054"/>
    </source>
</evidence>
<feature type="compositionally biased region" description="Basic and acidic residues" evidence="5">
    <location>
        <begin position="246"/>
        <end position="261"/>
    </location>
</feature>
<keyword evidence="8" id="KW-1185">Reference proteome</keyword>
<dbReference type="SMART" id="SM01391">
    <property type="entry name" value="Filament"/>
    <property type="match status" value="1"/>
</dbReference>
<dbReference type="Proteomes" id="UP000046392">
    <property type="component" value="Unplaced"/>
</dbReference>
<evidence type="ECO:0000259" key="6">
    <source>
        <dbReference type="PROSITE" id="PS51841"/>
    </source>
</evidence>
<proteinExistence type="inferred from homology"/>
<feature type="domain" description="IF rod" evidence="7">
    <location>
        <begin position="1015"/>
        <end position="1368"/>
    </location>
</feature>
<keyword evidence="2 4" id="KW-0175">Coiled coil</keyword>
<dbReference type="InterPro" id="IPR001322">
    <property type="entry name" value="Lamin_tail_dom"/>
</dbReference>
<feature type="coiled-coil region" evidence="4">
    <location>
        <begin position="1132"/>
        <end position="1187"/>
    </location>
</feature>
<dbReference type="PANTHER" id="PTHR45721">
    <property type="entry name" value="LAMIN DM0-RELATED"/>
    <property type="match status" value="1"/>
</dbReference>
<dbReference type="GO" id="GO:0005882">
    <property type="term" value="C:intermediate filament"/>
    <property type="evidence" value="ECO:0007669"/>
    <property type="project" value="UniProtKB-KW"/>
</dbReference>
<dbReference type="Gene3D" id="1.20.5.170">
    <property type="match status" value="1"/>
</dbReference>
<dbReference type="FunFam" id="1.20.5.170:FF:000058">
    <property type="entry name" value="Intermediate filament protein B"/>
    <property type="match status" value="1"/>
</dbReference>
<evidence type="ECO:0000259" key="7">
    <source>
        <dbReference type="PROSITE" id="PS51842"/>
    </source>
</evidence>
<dbReference type="GO" id="GO:0006998">
    <property type="term" value="P:nuclear envelope organization"/>
    <property type="evidence" value="ECO:0007669"/>
    <property type="project" value="TreeGrafter"/>
</dbReference>
<dbReference type="SUPFAM" id="SSF74853">
    <property type="entry name" value="Lamin A/C globular tail domain"/>
    <property type="match status" value="1"/>
</dbReference>
<accession>A0A0N5C957</accession>
<keyword evidence="1 3" id="KW-0403">Intermediate filament</keyword>